<evidence type="ECO:0000256" key="2">
    <source>
        <dbReference type="SAM" id="MobiDB-lite"/>
    </source>
</evidence>
<feature type="domain" description="Dynamin N-terminal" evidence="3">
    <location>
        <begin position="28"/>
        <end position="204"/>
    </location>
</feature>
<evidence type="ECO:0000313" key="4">
    <source>
        <dbReference type="EMBL" id="MCS3953102.1"/>
    </source>
</evidence>
<dbReference type="InterPro" id="IPR045063">
    <property type="entry name" value="Dynamin_N"/>
</dbReference>
<organism evidence="4 5">
    <name type="scientific">Salinibacter ruber</name>
    <dbReference type="NCBI Taxonomy" id="146919"/>
    <lineage>
        <taxon>Bacteria</taxon>
        <taxon>Pseudomonadati</taxon>
        <taxon>Rhodothermota</taxon>
        <taxon>Rhodothermia</taxon>
        <taxon>Rhodothermales</taxon>
        <taxon>Salinibacteraceae</taxon>
        <taxon>Salinibacter</taxon>
    </lineage>
</organism>
<gene>
    <name evidence="4" type="ORF">GGP83_003077</name>
</gene>
<accession>A0A9X2UAW2</accession>
<dbReference type="InterPro" id="IPR027417">
    <property type="entry name" value="P-loop_NTPase"/>
</dbReference>
<feature type="compositionally biased region" description="Low complexity" evidence="2">
    <location>
        <begin position="848"/>
        <end position="858"/>
    </location>
</feature>
<feature type="region of interest" description="Disordered" evidence="2">
    <location>
        <begin position="839"/>
        <end position="858"/>
    </location>
</feature>
<proteinExistence type="predicted"/>
<dbReference type="Gene3D" id="3.40.50.300">
    <property type="entry name" value="P-loop containing nucleotide triphosphate hydrolases"/>
    <property type="match status" value="1"/>
</dbReference>
<sequence length="938" mass="104261">MSTAASSSSLQADTEALISYLDEAPIRLAVFGEFSAGKTTVLNALIGEEILSVAVEPTTAVPTRVRYGREFNILIDRVDGERLVLFEDDPPFWTRFVGRRDTLSTLQKQQGTIRDFLRTWTKEGEQASEVERVIIELPLGWLKGGLELVDTPGVNNEFVRHQGFTEQEAGAADVAVLLMDARQGGGKRTEFEFMNDVQQQVERCLVAPNKLDLVPEGERGEFLDYIRETALPKHWDGAVTPPVVGISALAALHPEEHDEPDLVDAFADLRGRLETMAEEERGKLLLARKGNPEKELFGRAKELEGEEYYGRAHRLYFDLLDVLEAAGLDPTPAEEGIARCEEHLSAQVDALDTLNERYNEAMALAEEDPDAALERLEAIRDEKEDLRLEDGDLDASIEQVRNRIEERDAARTEIQEIKAQVEQYRHDENWIEAAEAAQEILPLIKTAELTQEQATTLRQFVATQEQDRDEWAENRWMEIKDRADACVEDRRYLDAAEHLDDLKMVAPHTPMEEETAAFVEEVGKKAELEGDYRKAIRHAIKEAEVLRNNRVDPEDGNAAESAIETAEEKYRALYGVPDLPTRPPLEKDALPLTIDQKLGLALQIRELAENSPSSDAAEALTGELRKRRMEMQALSLDDRDGLDFVEDYPDHPEAEAALNELLNEQLPFWALPSQIHRTLTAVEEYRDYLPEEEVNTRVRELKKRDAVFQWDKADSPIAVTLLLSGVFFGGVVASTSGALPGFIAGSLLVGGGLLIQYLKPSSDGSKRAKQGDSGQSGESSSGKTFSDKSGSRVATHGVDREARPAGTWQCPNCGNEKEKGEGFKKVMCQKCRTEMQFLRDENKSQGDSPLSGSSSKGVSLPKEAALSCVHEYDSEGVCRKCGWSRKALKKIDSGRTSRSGTANQQHSSSERNESGCAVAFQFILVIGGLWLAMQTCST</sequence>
<keyword evidence="4" id="KW-0675">Receptor</keyword>
<feature type="coiled-coil region" evidence="1">
    <location>
        <begin position="400"/>
        <end position="427"/>
    </location>
</feature>
<name>A0A9X2UAW2_9BACT</name>
<comment type="caution">
    <text evidence="4">The sequence shown here is derived from an EMBL/GenBank/DDBJ whole genome shotgun (WGS) entry which is preliminary data.</text>
</comment>
<feature type="region of interest" description="Disordered" evidence="2">
    <location>
        <begin position="761"/>
        <end position="813"/>
    </location>
</feature>
<reference evidence="4" key="1">
    <citation type="submission" date="2022-08" db="EMBL/GenBank/DDBJ databases">
        <title>Genomic Encyclopedia of Type Strains, Phase V (KMG-V): Genome sequencing to study the core and pangenomes of soil and plant-associated prokaryotes.</title>
        <authorList>
            <person name="Whitman W."/>
        </authorList>
    </citation>
    <scope>NUCLEOTIDE SEQUENCE</scope>
    <source>
        <strain evidence="4">SP2017</strain>
    </source>
</reference>
<evidence type="ECO:0000313" key="5">
    <source>
        <dbReference type="Proteomes" id="UP001155010"/>
    </source>
</evidence>
<keyword evidence="1" id="KW-0175">Coiled coil</keyword>
<dbReference type="InterPro" id="IPR051943">
    <property type="entry name" value="TRAFAC_Dynamin-like_GTPase"/>
</dbReference>
<dbReference type="EMBL" id="JANUBB010000016">
    <property type="protein sequence ID" value="MCS3953102.1"/>
    <property type="molecule type" value="Genomic_DNA"/>
</dbReference>
<dbReference type="PANTHER" id="PTHR43681:SF1">
    <property type="entry name" value="SARCALUMENIN"/>
    <property type="match status" value="1"/>
</dbReference>
<protein>
    <submittedName>
        <fullName evidence="4">Signal recognition particle receptor subunit beta/rubredoxin</fullName>
    </submittedName>
</protein>
<feature type="compositionally biased region" description="Low complexity" evidence="2">
    <location>
        <begin position="771"/>
        <end position="782"/>
    </location>
</feature>
<dbReference type="AlphaFoldDB" id="A0A9X2UAW2"/>
<evidence type="ECO:0000259" key="3">
    <source>
        <dbReference type="Pfam" id="PF00350"/>
    </source>
</evidence>
<dbReference type="Proteomes" id="UP001155010">
    <property type="component" value="Unassembled WGS sequence"/>
</dbReference>
<dbReference type="PANTHER" id="PTHR43681">
    <property type="entry name" value="TRANSMEMBRANE GTPASE FZO"/>
    <property type="match status" value="1"/>
</dbReference>
<dbReference type="Pfam" id="PF00350">
    <property type="entry name" value="Dynamin_N"/>
    <property type="match status" value="1"/>
</dbReference>
<dbReference type="RefSeq" id="WP_259082450.1">
    <property type="nucleotide sequence ID" value="NZ_JANUBB010000016.1"/>
</dbReference>
<dbReference type="SUPFAM" id="SSF52540">
    <property type="entry name" value="P-loop containing nucleoside triphosphate hydrolases"/>
    <property type="match status" value="1"/>
</dbReference>
<evidence type="ECO:0000256" key="1">
    <source>
        <dbReference type="SAM" id="Coils"/>
    </source>
</evidence>